<organism evidence="1 2">
    <name type="scientific">Trichostrongylus colubriformis</name>
    <name type="common">Black scour worm</name>
    <dbReference type="NCBI Taxonomy" id="6319"/>
    <lineage>
        <taxon>Eukaryota</taxon>
        <taxon>Metazoa</taxon>
        <taxon>Ecdysozoa</taxon>
        <taxon>Nematoda</taxon>
        <taxon>Chromadorea</taxon>
        <taxon>Rhabditida</taxon>
        <taxon>Rhabditina</taxon>
        <taxon>Rhabditomorpha</taxon>
        <taxon>Strongyloidea</taxon>
        <taxon>Trichostrongylidae</taxon>
        <taxon>Trichostrongylus</taxon>
    </lineage>
</organism>
<dbReference type="GO" id="GO:0016740">
    <property type="term" value="F:transferase activity"/>
    <property type="evidence" value="ECO:0007669"/>
    <property type="project" value="UniProtKB-KW"/>
</dbReference>
<dbReference type="Pfam" id="PF03054">
    <property type="entry name" value="tRNA_Me_trans"/>
    <property type="match status" value="1"/>
</dbReference>
<dbReference type="GO" id="GO:0002143">
    <property type="term" value="P:tRNA wobble position uridine thiolation"/>
    <property type="evidence" value="ECO:0007669"/>
    <property type="project" value="TreeGrafter"/>
</dbReference>
<dbReference type="Proteomes" id="UP001331761">
    <property type="component" value="Unassembled WGS sequence"/>
</dbReference>
<gene>
    <name evidence="1" type="ORF">GCK32_014686</name>
</gene>
<dbReference type="PANTHER" id="PTHR11933:SF5">
    <property type="entry name" value="MITOCHONDRIAL TRNA-SPECIFIC 2-THIOURIDYLASE 1"/>
    <property type="match status" value="1"/>
</dbReference>
<keyword evidence="1" id="KW-0808">Transferase</keyword>
<sequence length="291" mass="34384">DLPTHETEWMHRNDPVWEYGFYEPDVDKIPKNKLMFREALEVLRARQEIENDSDDQASAKWREEARKAYEEHKAVARIDPEKIDEMFEYFRPFVRKDYQTVVDKRELAELQERLQGRSDEMALLEGTKQGFRKLFERNKVALDKYEKMDMKERQQLEEAIMEQRKMEKERLASRLKGIEFIEEQSKKVLEEAKKKAAEAKENNLYIKSMNRLRVAVGISGGVDSAVSAWLLKKKGFDVVGVYMINWDPVEEGSASCSRTKDEADARYVCEKLRIPFSTVNFVKEYWNDVFV</sequence>
<comment type="caution">
    <text evidence="1">The sequence shown here is derived from an EMBL/GenBank/DDBJ whole genome shotgun (WGS) entry which is preliminary data.</text>
</comment>
<dbReference type="Gene3D" id="3.40.50.620">
    <property type="entry name" value="HUPs"/>
    <property type="match status" value="1"/>
</dbReference>
<dbReference type="InterPro" id="IPR014729">
    <property type="entry name" value="Rossmann-like_a/b/a_fold"/>
</dbReference>
<feature type="non-terminal residue" evidence="1">
    <location>
        <position position="1"/>
    </location>
</feature>
<protein>
    <submittedName>
        <fullName evidence="1">tRNA methyl transferase</fullName>
    </submittedName>
</protein>
<dbReference type="GO" id="GO:0005739">
    <property type="term" value="C:mitochondrion"/>
    <property type="evidence" value="ECO:0007669"/>
    <property type="project" value="TreeGrafter"/>
</dbReference>
<reference evidence="1 2" key="1">
    <citation type="submission" date="2019-10" db="EMBL/GenBank/DDBJ databases">
        <title>Assembly and Annotation for the nematode Trichostrongylus colubriformis.</title>
        <authorList>
            <person name="Martin J."/>
        </authorList>
    </citation>
    <scope>NUCLEOTIDE SEQUENCE [LARGE SCALE GENOMIC DNA]</scope>
    <source>
        <strain evidence="1">G859</strain>
        <tissue evidence="1">Whole worm</tissue>
    </source>
</reference>
<dbReference type="PANTHER" id="PTHR11933">
    <property type="entry name" value="TRNA 5-METHYLAMINOMETHYL-2-THIOURIDYLATE -METHYLTRANSFERASE"/>
    <property type="match status" value="1"/>
</dbReference>
<keyword evidence="2" id="KW-1185">Reference proteome</keyword>
<dbReference type="SUPFAM" id="SSF52402">
    <property type="entry name" value="Adenine nucleotide alpha hydrolases-like"/>
    <property type="match status" value="1"/>
</dbReference>
<evidence type="ECO:0000313" key="2">
    <source>
        <dbReference type="Proteomes" id="UP001331761"/>
    </source>
</evidence>
<accession>A0AAN8FFR9</accession>
<proteinExistence type="predicted"/>
<name>A0AAN8FFR9_TRICO</name>
<dbReference type="AlphaFoldDB" id="A0AAN8FFR9"/>
<dbReference type="EMBL" id="WIXE01018872">
    <property type="protein sequence ID" value="KAK5970528.1"/>
    <property type="molecule type" value="Genomic_DNA"/>
</dbReference>
<evidence type="ECO:0000313" key="1">
    <source>
        <dbReference type="EMBL" id="KAK5970528.1"/>
    </source>
</evidence>